<dbReference type="EMBL" id="JAIWYP010000008">
    <property type="protein sequence ID" value="KAH3787738.1"/>
    <property type="molecule type" value="Genomic_DNA"/>
</dbReference>
<organism evidence="1 2">
    <name type="scientific">Dreissena polymorpha</name>
    <name type="common">Zebra mussel</name>
    <name type="synonym">Mytilus polymorpha</name>
    <dbReference type="NCBI Taxonomy" id="45954"/>
    <lineage>
        <taxon>Eukaryota</taxon>
        <taxon>Metazoa</taxon>
        <taxon>Spiralia</taxon>
        <taxon>Lophotrochozoa</taxon>
        <taxon>Mollusca</taxon>
        <taxon>Bivalvia</taxon>
        <taxon>Autobranchia</taxon>
        <taxon>Heteroconchia</taxon>
        <taxon>Euheterodonta</taxon>
        <taxon>Imparidentia</taxon>
        <taxon>Neoheterodontei</taxon>
        <taxon>Myida</taxon>
        <taxon>Dreissenoidea</taxon>
        <taxon>Dreissenidae</taxon>
        <taxon>Dreissena</taxon>
    </lineage>
</organism>
<dbReference type="AlphaFoldDB" id="A0A9D4EYF5"/>
<accession>A0A9D4EYF5</accession>
<name>A0A9D4EYF5_DREPO</name>
<evidence type="ECO:0000313" key="2">
    <source>
        <dbReference type="Proteomes" id="UP000828390"/>
    </source>
</evidence>
<protein>
    <submittedName>
        <fullName evidence="1">Uncharacterized protein</fullName>
    </submittedName>
</protein>
<proteinExistence type="predicted"/>
<reference evidence="1" key="2">
    <citation type="submission" date="2020-11" db="EMBL/GenBank/DDBJ databases">
        <authorList>
            <person name="McCartney M.A."/>
            <person name="Auch B."/>
            <person name="Kono T."/>
            <person name="Mallez S."/>
            <person name="Becker A."/>
            <person name="Gohl D.M."/>
            <person name="Silverstein K.A.T."/>
            <person name="Koren S."/>
            <person name="Bechman K.B."/>
            <person name="Herman A."/>
            <person name="Abrahante J.E."/>
            <person name="Garbe J."/>
        </authorList>
    </citation>
    <scope>NUCLEOTIDE SEQUENCE</scope>
    <source>
        <strain evidence="1">Duluth1</strain>
        <tissue evidence="1">Whole animal</tissue>
    </source>
</reference>
<gene>
    <name evidence="1" type="ORF">DPMN_165866</name>
</gene>
<comment type="caution">
    <text evidence="1">The sequence shown here is derived from an EMBL/GenBank/DDBJ whole genome shotgun (WGS) entry which is preliminary data.</text>
</comment>
<reference evidence="1" key="1">
    <citation type="journal article" date="2019" name="bioRxiv">
        <title>The Genome of the Zebra Mussel, Dreissena polymorpha: A Resource for Invasive Species Research.</title>
        <authorList>
            <person name="McCartney M.A."/>
            <person name="Auch B."/>
            <person name="Kono T."/>
            <person name="Mallez S."/>
            <person name="Zhang Y."/>
            <person name="Obille A."/>
            <person name="Becker A."/>
            <person name="Abrahante J.E."/>
            <person name="Garbe J."/>
            <person name="Badalamenti J.P."/>
            <person name="Herman A."/>
            <person name="Mangelson H."/>
            <person name="Liachko I."/>
            <person name="Sullivan S."/>
            <person name="Sone E.D."/>
            <person name="Koren S."/>
            <person name="Silverstein K.A.T."/>
            <person name="Beckman K.B."/>
            <person name="Gohl D.M."/>
        </authorList>
    </citation>
    <scope>NUCLEOTIDE SEQUENCE</scope>
    <source>
        <strain evidence="1">Duluth1</strain>
        <tissue evidence="1">Whole animal</tissue>
    </source>
</reference>
<sequence length="62" mass="7090">MGDQTTHLAKVIEDELQAKNHCFLLVPTERLQHDVEVKRPFFNSPSTSKFSRGILTLNNHSL</sequence>
<evidence type="ECO:0000313" key="1">
    <source>
        <dbReference type="EMBL" id="KAH3787738.1"/>
    </source>
</evidence>
<keyword evidence="2" id="KW-1185">Reference proteome</keyword>
<dbReference type="Proteomes" id="UP000828390">
    <property type="component" value="Unassembled WGS sequence"/>
</dbReference>